<gene>
    <name evidence="2" type="ORF">KNW02_16730</name>
</gene>
<accession>A0ABS6AMD6</accession>
<dbReference type="Pfam" id="PF11453">
    <property type="entry name" value="DUF2950"/>
    <property type="match status" value="1"/>
</dbReference>
<evidence type="ECO:0000256" key="1">
    <source>
        <dbReference type="SAM" id="SignalP"/>
    </source>
</evidence>
<sequence>MRHAAFPICATVILASGGAFADTPVYPTPEAAFEALVSALESGAEGAAAATMGDGALDLISSGDPAADAEAKQEFLALWSEGHSFEEDDNGRTFAVLGADDWPFAVPVSRSGGGWSFDLEAGRSEMQLREVGGNEMDVIELMRAYVMLQAEYRLSDFDEDGVMEFAAHILSSEGTRDGLLWDGDDSPVGDMVARASATGYVSDGVERDPEPYLGYYFHILTEQGANAPGGAMSYMAGDNMVAGHALLAFPAQYGVTGVSSFIVSENGRVMEADLGEDTLDVAGAIIAYDPDERWSPVPE</sequence>
<keyword evidence="1" id="KW-0732">Signal</keyword>
<dbReference type="Proteomes" id="UP001166191">
    <property type="component" value="Unassembled WGS sequence"/>
</dbReference>
<dbReference type="EMBL" id="JAHKNG010000039">
    <property type="protein sequence ID" value="MBU3031753.1"/>
    <property type="molecule type" value="Genomic_DNA"/>
</dbReference>
<reference evidence="2" key="1">
    <citation type="submission" date="2021-06" db="EMBL/GenBank/DDBJ databases">
        <title>Paracoccus bacterium XHP0099 sp. nov., isolated from the surface waters of the Yellow Sea.</title>
        <authorList>
            <person name="Xue H."/>
            <person name="Zhang D."/>
        </authorList>
    </citation>
    <scope>NUCLEOTIDE SEQUENCE</scope>
    <source>
        <strain evidence="2">XHP0099</strain>
    </source>
</reference>
<evidence type="ECO:0000313" key="3">
    <source>
        <dbReference type="Proteomes" id="UP001166191"/>
    </source>
</evidence>
<proteinExistence type="predicted"/>
<name>A0ABS6AMD6_9RHOB</name>
<dbReference type="RefSeq" id="WP_216034374.1">
    <property type="nucleotide sequence ID" value="NZ_JAHKNG010000039.1"/>
</dbReference>
<organism evidence="2 3">
    <name type="scientific">Paracoccus marinaquae</name>
    <dbReference type="NCBI Taxonomy" id="2841926"/>
    <lineage>
        <taxon>Bacteria</taxon>
        <taxon>Pseudomonadati</taxon>
        <taxon>Pseudomonadota</taxon>
        <taxon>Alphaproteobacteria</taxon>
        <taxon>Rhodobacterales</taxon>
        <taxon>Paracoccaceae</taxon>
        <taxon>Paracoccus</taxon>
    </lineage>
</organism>
<protein>
    <submittedName>
        <fullName evidence="2">DUF2950 domain-containing protein</fullName>
    </submittedName>
</protein>
<keyword evidence="3" id="KW-1185">Reference proteome</keyword>
<feature type="signal peptide" evidence="1">
    <location>
        <begin position="1"/>
        <end position="21"/>
    </location>
</feature>
<feature type="chain" id="PRO_5046465129" evidence="1">
    <location>
        <begin position="22"/>
        <end position="299"/>
    </location>
</feature>
<evidence type="ECO:0000313" key="2">
    <source>
        <dbReference type="EMBL" id="MBU3031753.1"/>
    </source>
</evidence>
<dbReference type="InterPro" id="IPR021556">
    <property type="entry name" value="DUF2950"/>
</dbReference>
<comment type="caution">
    <text evidence="2">The sequence shown here is derived from an EMBL/GenBank/DDBJ whole genome shotgun (WGS) entry which is preliminary data.</text>
</comment>